<feature type="repeat" description="Solcar" evidence="10">
    <location>
        <begin position="170"/>
        <end position="254"/>
    </location>
</feature>
<name>A0ABZ0P0U9_CERBT</name>
<dbReference type="InterPro" id="IPR018108">
    <property type="entry name" value="MCP_transmembrane"/>
</dbReference>
<sequence>MVLILEGWCFKAVVKFHAPASADLGSGFGSFPTSLDVYNRQDVDIFSITFFNLRVRRESGAMKDDGGNTPMIVSLLAGGIAGAIEGAATYPFEFAKTRVQLREKKGQPTPKNPFKVVYQVYSKEGIRALYKGCLPLVIGSVGKDGIRFLSFDTIKNTFKDPETGTLSPARSMLSGMASGVVASATAVTPTERIKTALIDDARTERRFNNARHCVKTILKEDGFLGLYRGFAGTTLKQAGATAFRMGTYNILKDYERVRGIEQSTTTNFANGSVAGVVTTLATQPFDMIKTRCQSSRGASTVDTFKSIMSDYGIKGFWRGTTMRLGRTVFSGGILFTSYEWAAALLNPVFRTVATKDE</sequence>
<keyword evidence="3 11" id="KW-0813">Transport</keyword>
<feature type="repeat" description="Solcar" evidence="10">
    <location>
        <begin position="69"/>
        <end position="157"/>
    </location>
</feature>
<dbReference type="SUPFAM" id="SSF103506">
    <property type="entry name" value="Mitochondrial carrier"/>
    <property type="match status" value="1"/>
</dbReference>
<evidence type="ECO:0000256" key="6">
    <source>
        <dbReference type="ARBA" id="ARBA00022792"/>
    </source>
</evidence>
<evidence type="ECO:0000256" key="8">
    <source>
        <dbReference type="ARBA" id="ARBA00023128"/>
    </source>
</evidence>
<keyword evidence="5" id="KW-0677">Repeat</keyword>
<evidence type="ECO:0000313" key="13">
    <source>
        <dbReference type="Proteomes" id="UP001302367"/>
    </source>
</evidence>
<dbReference type="GeneID" id="35432686"/>
<dbReference type="Pfam" id="PF00153">
    <property type="entry name" value="Mito_carr"/>
    <property type="match status" value="3"/>
</dbReference>
<dbReference type="EMBL" id="CP134189">
    <property type="protein sequence ID" value="WPB05472.1"/>
    <property type="molecule type" value="Genomic_DNA"/>
</dbReference>
<evidence type="ECO:0000313" key="12">
    <source>
        <dbReference type="EMBL" id="WPB05472.1"/>
    </source>
</evidence>
<evidence type="ECO:0000256" key="5">
    <source>
        <dbReference type="ARBA" id="ARBA00022737"/>
    </source>
</evidence>
<keyword evidence="6" id="KW-0999">Mitochondrion inner membrane</keyword>
<keyword evidence="13" id="KW-1185">Reference proteome</keyword>
<evidence type="ECO:0000256" key="1">
    <source>
        <dbReference type="ARBA" id="ARBA00004448"/>
    </source>
</evidence>
<gene>
    <name evidence="12" type="ORF">RHO25_010124</name>
</gene>
<dbReference type="RefSeq" id="XP_023453656.2">
    <property type="nucleotide sequence ID" value="XM_023601642.2"/>
</dbReference>
<comment type="subcellular location">
    <subcellularLocation>
        <location evidence="1">Mitochondrion inner membrane</location>
        <topology evidence="1">Multi-pass membrane protein</topology>
    </subcellularLocation>
</comment>
<dbReference type="PRINTS" id="PR00926">
    <property type="entry name" value="MITOCARRIER"/>
</dbReference>
<evidence type="ECO:0000256" key="7">
    <source>
        <dbReference type="ARBA" id="ARBA00022989"/>
    </source>
</evidence>
<dbReference type="PANTHER" id="PTHR45788:SF3">
    <property type="entry name" value="TRICARBOXYLATE TRANSPORT PROTEIN"/>
    <property type="match status" value="1"/>
</dbReference>
<keyword evidence="4 10" id="KW-0812">Transmembrane</keyword>
<dbReference type="PANTHER" id="PTHR45788">
    <property type="entry name" value="SUCCINATE/FUMARATE MITOCHONDRIAL TRANSPORTER-RELATED"/>
    <property type="match status" value="1"/>
</dbReference>
<evidence type="ECO:0000256" key="3">
    <source>
        <dbReference type="ARBA" id="ARBA00022448"/>
    </source>
</evidence>
<evidence type="ECO:0000256" key="11">
    <source>
        <dbReference type="RuleBase" id="RU000488"/>
    </source>
</evidence>
<evidence type="ECO:0000256" key="4">
    <source>
        <dbReference type="ARBA" id="ARBA00022692"/>
    </source>
</evidence>
<keyword evidence="7" id="KW-1133">Transmembrane helix</keyword>
<dbReference type="Proteomes" id="UP001302367">
    <property type="component" value="Chromosome 6"/>
</dbReference>
<keyword evidence="9 10" id="KW-0472">Membrane</keyword>
<evidence type="ECO:0000256" key="10">
    <source>
        <dbReference type="PROSITE-ProRule" id="PRU00282"/>
    </source>
</evidence>
<dbReference type="InterPro" id="IPR023395">
    <property type="entry name" value="MCP_dom_sf"/>
</dbReference>
<proteinExistence type="inferred from homology"/>
<evidence type="ECO:0000256" key="2">
    <source>
        <dbReference type="ARBA" id="ARBA00006375"/>
    </source>
</evidence>
<dbReference type="InterPro" id="IPR002067">
    <property type="entry name" value="MCP"/>
</dbReference>
<keyword evidence="8" id="KW-0496">Mitochondrion</keyword>
<evidence type="ECO:0008006" key="14">
    <source>
        <dbReference type="Google" id="ProtNLM"/>
    </source>
</evidence>
<feature type="repeat" description="Solcar" evidence="10">
    <location>
        <begin position="262"/>
        <end position="344"/>
    </location>
</feature>
<protein>
    <recommendedName>
        <fullName evidence="14">Tricarboxylate transport protein</fullName>
    </recommendedName>
</protein>
<evidence type="ECO:0000256" key="9">
    <source>
        <dbReference type="ARBA" id="ARBA00023136"/>
    </source>
</evidence>
<accession>A0ABZ0P0U9</accession>
<comment type="similarity">
    <text evidence="2 11">Belongs to the mitochondrial carrier (TC 2.A.29) family.</text>
</comment>
<dbReference type="Gene3D" id="1.50.40.10">
    <property type="entry name" value="Mitochondrial carrier domain"/>
    <property type="match status" value="1"/>
</dbReference>
<dbReference type="PROSITE" id="PS50920">
    <property type="entry name" value="SOLCAR"/>
    <property type="match status" value="3"/>
</dbReference>
<organism evidence="12 13">
    <name type="scientific">Cercospora beticola</name>
    <name type="common">Sugarbeet leaf spot fungus</name>
    <dbReference type="NCBI Taxonomy" id="122368"/>
    <lineage>
        <taxon>Eukaryota</taxon>
        <taxon>Fungi</taxon>
        <taxon>Dikarya</taxon>
        <taxon>Ascomycota</taxon>
        <taxon>Pezizomycotina</taxon>
        <taxon>Dothideomycetes</taxon>
        <taxon>Dothideomycetidae</taxon>
        <taxon>Mycosphaerellales</taxon>
        <taxon>Mycosphaerellaceae</taxon>
        <taxon>Cercospora</taxon>
    </lineage>
</organism>
<reference evidence="12 13" key="1">
    <citation type="submission" date="2023-09" db="EMBL/GenBank/DDBJ databases">
        <title>Complete-Gapless Cercospora beticola genome.</title>
        <authorList>
            <person name="Wyatt N.A."/>
            <person name="Spanner R.E."/>
            <person name="Bolton M.D."/>
        </authorList>
    </citation>
    <scope>NUCLEOTIDE SEQUENCE [LARGE SCALE GENOMIC DNA]</scope>
    <source>
        <strain evidence="12">Cb09-40</strain>
    </source>
</reference>
<dbReference type="InterPro" id="IPR049563">
    <property type="entry name" value="TXTP-like"/>
</dbReference>